<keyword evidence="1" id="KW-1133">Transmembrane helix</keyword>
<proteinExistence type="predicted"/>
<accession>A0AAJ1HQC2</accession>
<dbReference type="EMBL" id="JAQONE010000001">
    <property type="protein sequence ID" value="MDC2828769.1"/>
    <property type="molecule type" value="Genomic_DNA"/>
</dbReference>
<dbReference type="AlphaFoldDB" id="A0AAJ1HQC2"/>
<sequence>MASASSAKKSFVSGLLPQTGQSRSLLWILLGVVIVAGVAIKLYLDKKKK</sequence>
<organism evidence="2 3">
    <name type="scientific">Limosilactobacillus mucosae</name>
    <name type="common">Lactobacillus mucosae</name>
    <dbReference type="NCBI Taxonomy" id="97478"/>
    <lineage>
        <taxon>Bacteria</taxon>
        <taxon>Bacillati</taxon>
        <taxon>Bacillota</taxon>
        <taxon>Bacilli</taxon>
        <taxon>Lactobacillales</taxon>
        <taxon>Lactobacillaceae</taxon>
        <taxon>Limosilactobacillus</taxon>
    </lineage>
</organism>
<keyword evidence="1" id="KW-0812">Transmembrane</keyword>
<protein>
    <submittedName>
        <fullName evidence="2">LPXTG cell wall anchor domain-containing protein</fullName>
    </submittedName>
</protein>
<keyword evidence="1" id="KW-0472">Membrane</keyword>
<feature type="transmembrane region" description="Helical" evidence="1">
    <location>
        <begin position="25"/>
        <end position="44"/>
    </location>
</feature>
<name>A0AAJ1HQC2_LIMMU</name>
<gene>
    <name evidence="2" type="ORF">PO250_00155</name>
</gene>
<dbReference type="Proteomes" id="UP001220670">
    <property type="component" value="Unassembled WGS sequence"/>
</dbReference>
<dbReference type="NCBIfam" id="TIGR01167">
    <property type="entry name" value="LPXTG_anchor"/>
    <property type="match status" value="1"/>
</dbReference>
<evidence type="ECO:0000313" key="3">
    <source>
        <dbReference type="Proteomes" id="UP001220670"/>
    </source>
</evidence>
<reference evidence="2" key="1">
    <citation type="submission" date="2023-01" db="EMBL/GenBank/DDBJ databases">
        <title>Genome analysis of 13 Lactobacillus isolated from gut of wild boar.</title>
        <authorList>
            <person name="Papp P."/>
            <person name="Libisch B."/>
            <person name="Nagy T."/>
            <person name="Olasz F."/>
        </authorList>
    </citation>
    <scope>NUCLEOTIDE SEQUENCE</scope>
    <source>
        <strain evidence="2">F146</strain>
    </source>
</reference>
<dbReference type="RefSeq" id="WP_272209541.1">
    <property type="nucleotide sequence ID" value="NZ_JAQOMV010000011.1"/>
</dbReference>
<evidence type="ECO:0000256" key="1">
    <source>
        <dbReference type="SAM" id="Phobius"/>
    </source>
</evidence>
<evidence type="ECO:0000313" key="2">
    <source>
        <dbReference type="EMBL" id="MDC2828769.1"/>
    </source>
</evidence>
<comment type="caution">
    <text evidence="2">The sequence shown here is derived from an EMBL/GenBank/DDBJ whole genome shotgun (WGS) entry which is preliminary data.</text>
</comment>